<sequence>MSAHHRPSTNSPLLAILLVTSSSTGSHLAWSWPPQPKPPIRLGRPRPIEWETEPDVNWRAAHDYDQTMSSLPQDTQDRVNATVNQHATTTRYSNYQWHRPGAGQQRVLSYHHSSTSRPASGRASPSIEGLDEPTFRDDFTYGEVLGYEPTLLAEVLSPKRALCHQKFELFVDELAFIGHPVCAREDGGWGWDEVYASASGSTMLSSDTLPDQRGRPKDRASDLSLPDTPGISLSPEIPLVDPLTLRSPSPRKKRNSNALHSFHLVLALDRPDPSCVAHGDLYKFIDVYYRQIAFKLTAAMHHEQGRVDFVTKQLALLLGLKEQCFSEGSSFNAYIKRSLELSSLASAIKTVFTCMTTGSIAQVLINEIPVQVQLPPNHIAYLSGEDVEDLEEQEALSEFLLEQAEYGGAEDDPQGRWLDEVHYGWKLESPLLPWKALLILESGDGSDPVDNIWLGNPTADGGADEHNSAKDLLRRFVGIASPTLSLSDIAALLDLDLQSEVYPMARLLMYNRKAKIIDVIPSSLKNIYVTQPKFAEPLSSYTAAFAAAFPHPVPPLPAILATLSFQPQSFSKIVPLAEHRPMYTEVLIWLLQRDLVMMLHVRIRIVATKAIKEKVLVARKKEVEEKRERHRQATEEIDDGQGTQAVTGDGSDNDSDADDEGIDEQQNNDARGRAASDSPGIDIAFIASSPEVGRVNQRRSSHPHLRQDSFQINSPGFRIPYSGDGSESEEEESESSSELESDSELDGAGELEESIIANPARATPTERRWLEAIMEGKDEDARKLFEKLYVYFDGKKTTDEILFRTELTRSQLRGVLLYFDEYLQTLLHP</sequence>
<feature type="region of interest" description="Disordered" evidence="3">
    <location>
        <begin position="202"/>
        <end position="230"/>
    </location>
</feature>
<reference evidence="6 7" key="1">
    <citation type="submission" date="2014-04" db="EMBL/GenBank/DDBJ databases">
        <authorList>
            <consortium name="DOE Joint Genome Institute"/>
            <person name="Kuo A."/>
            <person name="Girlanda M."/>
            <person name="Perotto S."/>
            <person name="Kohler A."/>
            <person name="Nagy L.G."/>
            <person name="Floudas D."/>
            <person name="Copeland A."/>
            <person name="Barry K.W."/>
            <person name="Cichocki N."/>
            <person name="Veneault-Fourrey C."/>
            <person name="LaButti K."/>
            <person name="Lindquist E.A."/>
            <person name="Lipzen A."/>
            <person name="Lundell T."/>
            <person name="Morin E."/>
            <person name="Murat C."/>
            <person name="Sun H."/>
            <person name="Tunlid A."/>
            <person name="Henrissat B."/>
            <person name="Grigoriev I.V."/>
            <person name="Hibbett D.S."/>
            <person name="Martin F."/>
            <person name="Nordberg H.P."/>
            <person name="Cantor M.N."/>
            <person name="Hua S.X."/>
        </authorList>
    </citation>
    <scope>NUCLEOTIDE SEQUENCE [LARGE SCALE GENOMIC DNA]</scope>
    <source>
        <strain evidence="6 7">MUT 4182</strain>
    </source>
</reference>
<feature type="signal peptide" evidence="4">
    <location>
        <begin position="1"/>
        <end position="31"/>
    </location>
</feature>
<dbReference type="GO" id="GO:0038202">
    <property type="term" value="P:TORC1 signaling"/>
    <property type="evidence" value="ECO:0007669"/>
    <property type="project" value="TreeGrafter"/>
</dbReference>
<dbReference type="GO" id="GO:0034198">
    <property type="term" value="P:cellular response to amino acid starvation"/>
    <property type="evidence" value="ECO:0007669"/>
    <property type="project" value="TreeGrafter"/>
</dbReference>
<feature type="compositionally biased region" description="Acidic residues" evidence="3">
    <location>
        <begin position="726"/>
        <end position="753"/>
    </location>
</feature>
<dbReference type="GO" id="GO:0051321">
    <property type="term" value="P:meiotic cell cycle"/>
    <property type="evidence" value="ECO:0007669"/>
    <property type="project" value="UniProtKB-UniRule"/>
</dbReference>
<gene>
    <name evidence="6" type="ORF">M407DRAFT_17419</name>
</gene>
<dbReference type="GO" id="GO:1904262">
    <property type="term" value="P:negative regulation of TORC1 signaling"/>
    <property type="evidence" value="ECO:0007669"/>
    <property type="project" value="TreeGrafter"/>
</dbReference>
<reference evidence="7" key="2">
    <citation type="submission" date="2015-01" db="EMBL/GenBank/DDBJ databases">
        <title>Evolutionary Origins and Diversification of the Mycorrhizal Mutualists.</title>
        <authorList>
            <consortium name="DOE Joint Genome Institute"/>
            <consortium name="Mycorrhizal Genomics Consortium"/>
            <person name="Kohler A."/>
            <person name="Kuo A."/>
            <person name="Nagy L.G."/>
            <person name="Floudas D."/>
            <person name="Copeland A."/>
            <person name="Barry K.W."/>
            <person name="Cichocki N."/>
            <person name="Veneault-Fourrey C."/>
            <person name="LaButti K."/>
            <person name="Lindquist E.A."/>
            <person name="Lipzen A."/>
            <person name="Lundell T."/>
            <person name="Morin E."/>
            <person name="Murat C."/>
            <person name="Riley R."/>
            <person name="Ohm R."/>
            <person name="Sun H."/>
            <person name="Tunlid A."/>
            <person name="Henrissat B."/>
            <person name="Grigoriev I.V."/>
            <person name="Hibbett D.S."/>
            <person name="Martin F."/>
        </authorList>
    </citation>
    <scope>NUCLEOTIDE SEQUENCE [LARGE SCALE GENOMIC DNA]</scope>
    <source>
        <strain evidence="7">MUT 4182</strain>
    </source>
</reference>
<comment type="subcellular location">
    <subcellularLocation>
        <location evidence="2">Vacuole membrane</location>
        <topology evidence="2">Peripheral membrane protein</topology>
    </subcellularLocation>
</comment>
<dbReference type="InterPro" id="IPR056603">
    <property type="entry name" value="HTH_NPRL3"/>
</dbReference>
<feature type="region of interest" description="Disordered" evidence="3">
    <location>
        <begin position="106"/>
        <end position="131"/>
    </location>
</feature>
<dbReference type="Proteomes" id="UP000054248">
    <property type="component" value="Unassembled WGS sequence"/>
</dbReference>
<feature type="compositionally biased region" description="Acidic residues" evidence="3">
    <location>
        <begin position="651"/>
        <end position="663"/>
    </location>
</feature>
<dbReference type="InterPro" id="IPR005365">
    <property type="entry name" value="Npr3"/>
</dbReference>
<comment type="similarity">
    <text evidence="1 2">Belongs to the NPR3 family.</text>
</comment>
<evidence type="ECO:0000313" key="7">
    <source>
        <dbReference type="Proteomes" id="UP000054248"/>
    </source>
</evidence>
<dbReference type="PANTHER" id="PTHR13153:SF5">
    <property type="entry name" value="GATOR COMPLEX PROTEIN NPRL3"/>
    <property type="match status" value="1"/>
</dbReference>
<feature type="region of interest" description="Disordered" evidence="3">
    <location>
        <begin position="621"/>
        <end position="760"/>
    </location>
</feature>
<evidence type="ECO:0000313" key="6">
    <source>
        <dbReference type="EMBL" id="KIO33815.1"/>
    </source>
</evidence>
<evidence type="ECO:0000256" key="4">
    <source>
        <dbReference type="SAM" id="SignalP"/>
    </source>
</evidence>
<dbReference type="PANTHER" id="PTHR13153">
    <property type="entry name" value="CGTHBA PROTEIN -14 GENE PROTEIN"/>
    <property type="match status" value="1"/>
</dbReference>
<keyword evidence="7" id="KW-1185">Reference proteome</keyword>
<dbReference type="Pfam" id="PF24064">
    <property type="entry name" value="HTH_NPRL3"/>
    <property type="match status" value="1"/>
</dbReference>
<evidence type="ECO:0000256" key="2">
    <source>
        <dbReference type="RuleBase" id="RU368069"/>
    </source>
</evidence>
<feature type="chain" id="PRO_5002168484" description="Nitrogen permease regulator 3" evidence="4">
    <location>
        <begin position="32"/>
        <end position="829"/>
    </location>
</feature>
<evidence type="ECO:0000259" key="5">
    <source>
        <dbReference type="Pfam" id="PF24064"/>
    </source>
</evidence>
<proteinExistence type="inferred from homology"/>
<protein>
    <recommendedName>
        <fullName evidence="2">Nitrogen permease regulator 3</fullName>
    </recommendedName>
    <alternativeName>
        <fullName evidence="2">Required for meiotic nuclear division protein 11</fullName>
    </alternativeName>
</protein>
<dbReference type="AlphaFoldDB" id="A0A0C3QLW3"/>
<keyword evidence="2" id="KW-0469">Meiosis</keyword>
<accession>A0A0C3QLW3</accession>
<evidence type="ECO:0000256" key="3">
    <source>
        <dbReference type="SAM" id="MobiDB-lite"/>
    </source>
</evidence>
<dbReference type="GO" id="GO:0010508">
    <property type="term" value="P:positive regulation of autophagy"/>
    <property type="evidence" value="ECO:0007669"/>
    <property type="project" value="TreeGrafter"/>
</dbReference>
<dbReference type="Pfam" id="PF03666">
    <property type="entry name" value="NPR3"/>
    <property type="match status" value="1"/>
</dbReference>
<evidence type="ECO:0000256" key="1">
    <source>
        <dbReference type="ARBA" id="ARBA00010546"/>
    </source>
</evidence>
<dbReference type="GO" id="GO:0005774">
    <property type="term" value="C:vacuolar membrane"/>
    <property type="evidence" value="ECO:0007669"/>
    <property type="project" value="UniProtKB-SubCell"/>
</dbReference>
<feature type="compositionally biased region" description="Basic and acidic residues" evidence="3">
    <location>
        <begin position="210"/>
        <end position="221"/>
    </location>
</feature>
<feature type="compositionally biased region" description="Basic and acidic residues" evidence="3">
    <location>
        <begin position="621"/>
        <end position="634"/>
    </location>
</feature>
<comment type="function">
    <text evidence="2">Mediates inactivation of the TORC1 complex in response to amino acid starvation. Required for meiotic nuclear division.</text>
</comment>
<dbReference type="EMBL" id="KN822946">
    <property type="protein sequence ID" value="KIO33815.1"/>
    <property type="molecule type" value="Genomic_DNA"/>
</dbReference>
<feature type="domain" description="GATOR1 complex protein NPRL3 C-terminal HTH" evidence="5">
    <location>
        <begin position="763"/>
        <end position="823"/>
    </location>
</feature>
<organism evidence="6 7">
    <name type="scientific">Tulasnella calospora MUT 4182</name>
    <dbReference type="NCBI Taxonomy" id="1051891"/>
    <lineage>
        <taxon>Eukaryota</taxon>
        <taxon>Fungi</taxon>
        <taxon>Dikarya</taxon>
        <taxon>Basidiomycota</taxon>
        <taxon>Agaricomycotina</taxon>
        <taxon>Agaricomycetes</taxon>
        <taxon>Cantharellales</taxon>
        <taxon>Tulasnellaceae</taxon>
        <taxon>Tulasnella</taxon>
    </lineage>
</organism>
<dbReference type="STRING" id="1051891.A0A0C3QLW3"/>
<keyword evidence="2 4" id="KW-0732">Signal</keyword>
<dbReference type="HOGENOM" id="CLU_021922_0_0_1"/>
<dbReference type="GO" id="GO:1990130">
    <property type="term" value="C:GATOR1 complex"/>
    <property type="evidence" value="ECO:0007669"/>
    <property type="project" value="TreeGrafter"/>
</dbReference>
<dbReference type="OrthoDB" id="18648at2759"/>
<name>A0A0C3QLW3_9AGAM</name>